<dbReference type="AlphaFoldDB" id="A0A081A182"/>
<dbReference type="Proteomes" id="UP000028582">
    <property type="component" value="Unassembled WGS sequence"/>
</dbReference>
<gene>
    <name evidence="1" type="ORF">F444_11322</name>
</gene>
<organism evidence="1 2">
    <name type="scientific">Phytophthora nicotianae P1976</name>
    <dbReference type="NCBI Taxonomy" id="1317066"/>
    <lineage>
        <taxon>Eukaryota</taxon>
        <taxon>Sar</taxon>
        <taxon>Stramenopiles</taxon>
        <taxon>Oomycota</taxon>
        <taxon>Peronosporomycetes</taxon>
        <taxon>Peronosporales</taxon>
        <taxon>Peronosporaceae</taxon>
        <taxon>Phytophthora</taxon>
    </lineage>
</organism>
<dbReference type="EMBL" id="ANJA01002046">
    <property type="protein sequence ID" value="ETO72643.1"/>
    <property type="molecule type" value="Genomic_DNA"/>
</dbReference>
<name>A0A081A182_PHYNI</name>
<feature type="non-terminal residue" evidence="1">
    <location>
        <position position="1"/>
    </location>
</feature>
<accession>A0A081A182</accession>
<evidence type="ECO:0000313" key="1">
    <source>
        <dbReference type="EMBL" id="ETO72643.1"/>
    </source>
</evidence>
<dbReference type="EMBL" id="ANJA01002046">
    <property type="protein sequence ID" value="ETO72642.1"/>
    <property type="molecule type" value="Genomic_DNA"/>
</dbReference>
<reference evidence="1 2" key="1">
    <citation type="submission" date="2013-11" db="EMBL/GenBank/DDBJ databases">
        <title>The Genome Sequence of Phytophthora parasitica P1976.</title>
        <authorList>
            <consortium name="The Broad Institute Genomics Platform"/>
            <person name="Russ C."/>
            <person name="Tyler B."/>
            <person name="Panabieres F."/>
            <person name="Shan W."/>
            <person name="Tripathy S."/>
            <person name="Grunwald N."/>
            <person name="Machado M."/>
            <person name="Johnson C.S."/>
            <person name="Walker B."/>
            <person name="Young S."/>
            <person name="Zeng Q."/>
            <person name="Gargeya S."/>
            <person name="Fitzgerald M."/>
            <person name="Haas B."/>
            <person name="Abouelleil A."/>
            <person name="Allen A.W."/>
            <person name="Alvarado L."/>
            <person name="Arachchi H.M."/>
            <person name="Berlin A.M."/>
            <person name="Chapman S.B."/>
            <person name="Gainer-Dewar J."/>
            <person name="Goldberg J."/>
            <person name="Griggs A."/>
            <person name="Gujja S."/>
            <person name="Hansen M."/>
            <person name="Howarth C."/>
            <person name="Imamovic A."/>
            <person name="Ireland A."/>
            <person name="Larimer J."/>
            <person name="McCowan C."/>
            <person name="Murphy C."/>
            <person name="Pearson M."/>
            <person name="Poon T.W."/>
            <person name="Priest M."/>
            <person name="Roberts A."/>
            <person name="Saif S."/>
            <person name="Shea T."/>
            <person name="Sisk P."/>
            <person name="Sykes S."/>
            <person name="Wortman J."/>
            <person name="Nusbaum C."/>
            <person name="Birren B."/>
        </authorList>
    </citation>
    <scope>NUCLEOTIDE SEQUENCE [LARGE SCALE GENOMIC DNA]</scope>
    <source>
        <strain evidence="1 2">P1976</strain>
    </source>
</reference>
<comment type="caution">
    <text evidence="1">The sequence shown here is derived from an EMBL/GenBank/DDBJ whole genome shotgun (WGS) entry which is preliminary data.</text>
</comment>
<sequence length="119" mass="13591">ATHGISSQTKLKCNRKKNRYTAKPTAVHPPDMEKLTRPIGVFVPSPGGWPTGQEVMAGSWARVRYLTQAWVNPFVIWIHLVWRTWCENKLKTGAALMTRGRRGRRRARLQAWRAVAKEG</sequence>
<evidence type="ECO:0000313" key="2">
    <source>
        <dbReference type="Proteomes" id="UP000028582"/>
    </source>
</evidence>
<protein>
    <submittedName>
        <fullName evidence="1">Uncharacterized protein</fullName>
    </submittedName>
</protein>
<proteinExistence type="predicted"/>